<name>A0AAV2RTI2_MEGNR</name>
<dbReference type="Gene3D" id="6.10.140.2220">
    <property type="match status" value="1"/>
</dbReference>
<dbReference type="GO" id="GO:0008757">
    <property type="term" value="F:S-adenosylmethionine-dependent methyltransferase activity"/>
    <property type="evidence" value="ECO:0007669"/>
    <property type="project" value="UniProtKB-ARBA"/>
</dbReference>
<dbReference type="SUPFAM" id="SSF82199">
    <property type="entry name" value="SET domain"/>
    <property type="match status" value="1"/>
</dbReference>
<dbReference type="EMBL" id="CAXKWB010028905">
    <property type="protein sequence ID" value="CAL4134686.1"/>
    <property type="molecule type" value="Genomic_DNA"/>
</dbReference>
<feature type="compositionally biased region" description="Basic and acidic residues" evidence="1">
    <location>
        <begin position="577"/>
        <end position="588"/>
    </location>
</feature>
<organism evidence="3 4">
    <name type="scientific">Meganyctiphanes norvegica</name>
    <name type="common">Northern krill</name>
    <name type="synonym">Thysanopoda norvegica</name>
    <dbReference type="NCBI Taxonomy" id="48144"/>
    <lineage>
        <taxon>Eukaryota</taxon>
        <taxon>Metazoa</taxon>
        <taxon>Ecdysozoa</taxon>
        <taxon>Arthropoda</taxon>
        <taxon>Crustacea</taxon>
        <taxon>Multicrustacea</taxon>
        <taxon>Malacostraca</taxon>
        <taxon>Eumalacostraca</taxon>
        <taxon>Eucarida</taxon>
        <taxon>Euphausiacea</taxon>
        <taxon>Euphausiidae</taxon>
        <taxon>Meganyctiphanes</taxon>
    </lineage>
</organism>
<feature type="region of interest" description="Disordered" evidence="1">
    <location>
        <begin position="59"/>
        <end position="87"/>
    </location>
</feature>
<accession>A0AAV2RTI2</accession>
<dbReference type="GO" id="GO:0008170">
    <property type="term" value="F:N-methyltransferase activity"/>
    <property type="evidence" value="ECO:0007669"/>
    <property type="project" value="UniProtKB-ARBA"/>
</dbReference>
<dbReference type="GO" id="GO:0008276">
    <property type="term" value="F:protein methyltransferase activity"/>
    <property type="evidence" value="ECO:0007669"/>
    <property type="project" value="UniProtKB-ARBA"/>
</dbReference>
<dbReference type="Proteomes" id="UP001497623">
    <property type="component" value="Unassembled WGS sequence"/>
</dbReference>
<protein>
    <recommendedName>
        <fullName evidence="2">SET domain-containing protein</fullName>
    </recommendedName>
</protein>
<keyword evidence="4" id="KW-1185">Reference proteome</keyword>
<dbReference type="PROSITE" id="PS50280">
    <property type="entry name" value="SET"/>
    <property type="match status" value="1"/>
</dbReference>
<evidence type="ECO:0000259" key="2">
    <source>
        <dbReference type="PROSITE" id="PS50280"/>
    </source>
</evidence>
<proteinExistence type="predicted"/>
<feature type="domain" description="SET" evidence="2">
    <location>
        <begin position="87"/>
        <end position="330"/>
    </location>
</feature>
<reference evidence="3 4" key="1">
    <citation type="submission" date="2024-05" db="EMBL/GenBank/DDBJ databases">
        <authorList>
            <person name="Wallberg A."/>
        </authorList>
    </citation>
    <scope>NUCLEOTIDE SEQUENCE [LARGE SCALE GENOMIC DNA]</scope>
</reference>
<dbReference type="InterPro" id="IPR001214">
    <property type="entry name" value="SET_dom"/>
</dbReference>
<evidence type="ECO:0000313" key="4">
    <source>
        <dbReference type="Proteomes" id="UP001497623"/>
    </source>
</evidence>
<dbReference type="PANTHER" id="PTHR46455:SF5">
    <property type="entry name" value="SET AND MYND DOMAIN CONTAINING, ARTHROPOD-SPECIFIC, MEMBER 4, ISOFORM A"/>
    <property type="match status" value="1"/>
</dbReference>
<comment type="caution">
    <text evidence="3">The sequence shown here is derived from an EMBL/GenBank/DDBJ whole genome shotgun (WGS) entry which is preliminary data.</text>
</comment>
<dbReference type="AlphaFoldDB" id="A0AAV2RTI2"/>
<evidence type="ECO:0000313" key="3">
    <source>
        <dbReference type="EMBL" id="CAL4134686.1"/>
    </source>
</evidence>
<dbReference type="CDD" id="cd20071">
    <property type="entry name" value="SET_SMYD"/>
    <property type="match status" value="1"/>
</dbReference>
<feature type="compositionally biased region" description="Polar residues" evidence="1">
    <location>
        <begin position="66"/>
        <end position="81"/>
    </location>
</feature>
<dbReference type="Pfam" id="PF00856">
    <property type="entry name" value="SET"/>
    <property type="match status" value="1"/>
</dbReference>
<sequence length="659" mass="74021">MGDPKDNLAVLQKYLLSLSHHNPQWQPHMYNIAEDCEEDEENSNDIETSRYMDNIAEDCEDDEETSNATKTSHNTGTSCTGPSDPRPPIAIILTPSAGRQMVAARNIKTGEILLREPAFLPLVPPSRSDADLQPICVGCLANLPGEGYAQCGGCGAPLCTSECPQSGHSQDECRVLERLEMKTKEDPSEKLQAAKQCASLLTALRIIQEFEKKPQNQNLLWTMEANLKQRSKMNKGWQREQKILSGLRDNLQLNVDEDTVFRICGLFDTNSFEVPVSESQDGRCRAFFPAVAMMNHSCVPNTQEWFIDNFMIVRAAHDISKGSAVTLNYTKFLWGTRLRRDFLMHTKFFICGCLRCRDPTELGSHVSSLRCKKCSGMIVPPVGHSDKKSPWKCMGCKIALPGPAAQMVLTSAALRYSKVKSSNEESIKSTLTTIERAIGPQHFTAVDLRFKLIKLMSKRLSDLSVNELQSLVQMIRSFLGVIQLILPDMSIFRGTINLYYVQAVSQLLQRDDYSKTENKNAIDIENNENSMNHNENSISHEKRLGIRKFLVEEVLNNSSATVNVDDLDILDETDPQCEKYNTDEDLPKKMPSSSPPNESHIYKAGFDSYAGIKNITLQDLIELTQETRNILLYSKKYQKEINDILGILNNMVTKKSSSS</sequence>
<dbReference type="PANTHER" id="PTHR46455">
    <property type="entry name" value="SET AND MYND DOMAIN CONTAINING, ARTHROPOD-SPECIFIC, MEMBER 4, ISOFORM A"/>
    <property type="match status" value="1"/>
</dbReference>
<evidence type="ECO:0000256" key="1">
    <source>
        <dbReference type="SAM" id="MobiDB-lite"/>
    </source>
</evidence>
<dbReference type="InterPro" id="IPR046341">
    <property type="entry name" value="SET_dom_sf"/>
</dbReference>
<feature type="region of interest" description="Disordered" evidence="1">
    <location>
        <begin position="577"/>
        <end position="597"/>
    </location>
</feature>
<dbReference type="Gene3D" id="2.170.270.10">
    <property type="entry name" value="SET domain"/>
    <property type="match status" value="1"/>
</dbReference>
<gene>
    <name evidence="3" type="ORF">MNOR_LOCUS27454</name>
</gene>
<dbReference type="Gene3D" id="1.10.220.160">
    <property type="match status" value="1"/>
</dbReference>
<dbReference type="SMART" id="SM00317">
    <property type="entry name" value="SET"/>
    <property type="match status" value="1"/>
</dbReference>
<dbReference type="InterPro" id="IPR053010">
    <property type="entry name" value="SET_SmydA-8"/>
</dbReference>